<dbReference type="InterPro" id="IPR006076">
    <property type="entry name" value="FAD-dep_OxRdtase"/>
</dbReference>
<feature type="domain" description="FAD dependent oxidoreductase" evidence="1">
    <location>
        <begin position="3"/>
        <end position="348"/>
    </location>
</feature>
<gene>
    <name evidence="3" type="ORF">ENX73_04550</name>
</gene>
<dbReference type="Gene3D" id="3.30.9.10">
    <property type="entry name" value="D-Amino Acid Oxidase, subunit A, domain 2"/>
    <property type="match status" value="1"/>
</dbReference>
<protein>
    <submittedName>
        <fullName evidence="3">FAD/NAD(P)-binding oxidoreductase</fullName>
    </submittedName>
</protein>
<evidence type="ECO:0000259" key="1">
    <source>
        <dbReference type="Pfam" id="PF01266"/>
    </source>
</evidence>
<dbReference type="EMBL" id="DTPE01000184">
    <property type="protein sequence ID" value="HGE75376.1"/>
    <property type="molecule type" value="Genomic_DNA"/>
</dbReference>
<proteinExistence type="predicted"/>
<dbReference type="CDD" id="cd19946">
    <property type="entry name" value="GlpA-like_Fer2_BFD-like"/>
    <property type="match status" value="1"/>
</dbReference>
<dbReference type="InterPro" id="IPR041854">
    <property type="entry name" value="BFD-like_2Fe2S-bd_dom_sf"/>
</dbReference>
<dbReference type="InterPro" id="IPR036188">
    <property type="entry name" value="FAD/NAD-bd_sf"/>
</dbReference>
<dbReference type="PANTHER" id="PTHR42720:SF1">
    <property type="entry name" value="GLYCEROL 3-PHOSPHATE OXIDASE"/>
    <property type="match status" value="1"/>
</dbReference>
<dbReference type="SUPFAM" id="SSF54373">
    <property type="entry name" value="FAD-linked reductases, C-terminal domain"/>
    <property type="match status" value="1"/>
</dbReference>
<dbReference type="InterPro" id="IPR052745">
    <property type="entry name" value="G3P_Oxidase/Oxidoreductase"/>
</dbReference>
<dbReference type="AlphaFoldDB" id="A0A7V3VTC8"/>
<comment type="caution">
    <text evidence="3">The sequence shown here is derived from an EMBL/GenBank/DDBJ whole genome shotgun (WGS) entry which is preliminary data.</text>
</comment>
<dbReference type="Gene3D" id="1.10.10.1100">
    <property type="entry name" value="BFD-like [2Fe-2S]-binding domain"/>
    <property type="match status" value="1"/>
</dbReference>
<evidence type="ECO:0000313" key="3">
    <source>
        <dbReference type="EMBL" id="HGE75376.1"/>
    </source>
</evidence>
<reference evidence="3" key="1">
    <citation type="journal article" date="2020" name="mSystems">
        <title>Genome- and Community-Level Interaction Insights into Carbon Utilization and Element Cycling Functions of Hydrothermarchaeota in Hydrothermal Sediment.</title>
        <authorList>
            <person name="Zhou Z."/>
            <person name="Liu Y."/>
            <person name="Xu W."/>
            <person name="Pan J."/>
            <person name="Luo Z.H."/>
            <person name="Li M."/>
        </authorList>
    </citation>
    <scope>NUCLEOTIDE SEQUENCE [LARGE SCALE GENOMIC DNA]</scope>
    <source>
        <strain evidence="3">SpSt-966</strain>
    </source>
</reference>
<dbReference type="Gene3D" id="3.50.50.60">
    <property type="entry name" value="FAD/NAD(P)-binding domain"/>
    <property type="match status" value="1"/>
</dbReference>
<organism evidence="3">
    <name type="scientific">Mesoaciditoga lauensis</name>
    <dbReference type="NCBI Taxonomy" id="1495039"/>
    <lineage>
        <taxon>Bacteria</taxon>
        <taxon>Thermotogati</taxon>
        <taxon>Thermotogota</taxon>
        <taxon>Thermotogae</taxon>
        <taxon>Mesoaciditogales</taxon>
        <taxon>Mesoaciditogaceae</taxon>
        <taxon>Mesoaciditoga</taxon>
    </lineage>
</organism>
<sequence length="469" mass="51531">MKVGIIGAGVVGTLIARELTRYEDVEVEIFEKLPDVGWGVTKANSGVIHAGYDDEPESVRARYCVHGNEMYTSLSQELGFQFKRVGSLVVAFQQEDLHVLESLLESGIKNGVKGLKILSKYDSLQLEPNLSKEVLSSLWAPTAGIVGPWEVAQAASENAVKNGAKLHLSTKVNSIKKDSTIKLETDKGTFELDFVINASGLWADEIAQSAGVKVTPLHPRRGEYILLDQPNVVKTVVFPVPSKGGKGILVLPTIHDTILLGPTSEDLPPSYKERTETTQEGLSRIIDNAKKLVPAINLSKSIRTFAGLRPENEIKDFVIIKSDEMVNIVATRSPGLTSAPAIAEDVVSWISSKKSLKQRKTFDPHRKPIPRPYEMNDDEREALIRSNPSFGRVICRCNKVTEGEVLEAIRRGAKTLDGVKLRTTAMFGRCQGSFCTVNIMKIMKKELGEEFSEIEKNLPASKIVDGVAR</sequence>
<dbReference type="Pfam" id="PF04324">
    <property type="entry name" value="Fer2_BFD"/>
    <property type="match status" value="1"/>
</dbReference>
<accession>A0A7V3VTC8</accession>
<name>A0A7V3VTC8_9BACT</name>
<dbReference type="Pfam" id="PF01266">
    <property type="entry name" value="DAO"/>
    <property type="match status" value="1"/>
</dbReference>
<evidence type="ECO:0000259" key="2">
    <source>
        <dbReference type="Pfam" id="PF04324"/>
    </source>
</evidence>
<dbReference type="SUPFAM" id="SSF51905">
    <property type="entry name" value="FAD/NAD(P)-binding domain"/>
    <property type="match status" value="1"/>
</dbReference>
<dbReference type="PANTHER" id="PTHR42720">
    <property type="entry name" value="GLYCEROL-3-PHOSPHATE DEHYDROGENASE"/>
    <property type="match status" value="1"/>
</dbReference>
<dbReference type="InterPro" id="IPR007419">
    <property type="entry name" value="BFD-like_2Fe2S-bd_dom"/>
</dbReference>
<feature type="domain" description="BFD-like [2Fe-2S]-binding" evidence="2">
    <location>
        <begin position="393"/>
        <end position="444"/>
    </location>
</feature>